<keyword evidence="2" id="KW-1185">Reference proteome</keyword>
<dbReference type="AlphaFoldDB" id="A0A9X9Q7L7"/>
<protein>
    <submittedName>
        <fullName evidence="1">Uncharacterized protein</fullName>
    </submittedName>
</protein>
<comment type="caution">
    <text evidence="1">The sequence shown here is derived from an EMBL/GenBank/DDBJ whole genome shotgun (WGS) entry which is preliminary data.</text>
</comment>
<evidence type="ECO:0000313" key="1">
    <source>
        <dbReference type="EMBL" id="VCX37971.1"/>
    </source>
</evidence>
<organism evidence="1 2">
    <name type="scientific">Gulo gulo</name>
    <name type="common">Wolverine</name>
    <name type="synonym">Gluton</name>
    <dbReference type="NCBI Taxonomy" id="48420"/>
    <lineage>
        <taxon>Eukaryota</taxon>
        <taxon>Metazoa</taxon>
        <taxon>Chordata</taxon>
        <taxon>Craniata</taxon>
        <taxon>Vertebrata</taxon>
        <taxon>Euteleostomi</taxon>
        <taxon>Mammalia</taxon>
        <taxon>Eutheria</taxon>
        <taxon>Laurasiatheria</taxon>
        <taxon>Carnivora</taxon>
        <taxon>Caniformia</taxon>
        <taxon>Musteloidea</taxon>
        <taxon>Mustelidae</taxon>
        <taxon>Guloninae</taxon>
        <taxon>Gulo</taxon>
    </lineage>
</organism>
<name>A0A9X9Q7L7_GULGU</name>
<proteinExistence type="predicted"/>
<dbReference type="Proteomes" id="UP000269945">
    <property type="component" value="Unassembled WGS sequence"/>
</dbReference>
<evidence type="ECO:0000313" key="2">
    <source>
        <dbReference type="Proteomes" id="UP000269945"/>
    </source>
</evidence>
<gene>
    <name evidence="1" type="ORF">BN2614_LOCUS3</name>
</gene>
<sequence length="87" mass="9801">SLRVARAPLTFNIALFLHGTFCYLTSSVDFFFNHCSPSNRALSSVRTKTVYLFHGPVWTTTYHMADAQPVSGQIMDNLDHCEIHPAQ</sequence>
<reference evidence="1 2" key="1">
    <citation type="submission" date="2018-10" db="EMBL/GenBank/DDBJ databases">
        <authorList>
            <person name="Ekblom R."/>
            <person name="Jareborg N."/>
        </authorList>
    </citation>
    <scope>NUCLEOTIDE SEQUENCE [LARGE SCALE GENOMIC DNA]</scope>
    <source>
        <tissue evidence="1">Muscle</tissue>
    </source>
</reference>
<feature type="non-terminal residue" evidence="1">
    <location>
        <position position="1"/>
    </location>
</feature>
<dbReference type="EMBL" id="CYRY02043522">
    <property type="protein sequence ID" value="VCX37971.1"/>
    <property type="molecule type" value="Genomic_DNA"/>
</dbReference>
<accession>A0A9X9Q7L7</accession>